<dbReference type="GO" id="GO:0003676">
    <property type="term" value="F:nucleic acid binding"/>
    <property type="evidence" value="ECO:0007669"/>
    <property type="project" value="InterPro"/>
</dbReference>
<dbReference type="SUPFAM" id="SSF53098">
    <property type="entry name" value="Ribonuclease H-like"/>
    <property type="match status" value="1"/>
</dbReference>
<dbReference type="InterPro" id="IPR012337">
    <property type="entry name" value="RNaseH-like_sf"/>
</dbReference>
<keyword evidence="3" id="KW-1185">Reference proteome</keyword>
<dbReference type="PROSITE" id="PS50994">
    <property type="entry name" value="INTEGRASE"/>
    <property type="match status" value="1"/>
</dbReference>
<dbReference type="Proteomes" id="UP000436522">
    <property type="component" value="Unassembled WGS sequence"/>
</dbReference>
<gene>
    <name evidence="2" type="ORF">So717_36270</name>
</gene>
<dbReference type="AlphaFoldDB" id="A0A640VW87"/>
<protein>
    <submittedName>
        <fullName evidence="2">Transposase</fullName>
    </submittedName>
</protein>
<dbReference type="GO" id="GO:0015074">
    <property type="term" value="P:DNA integration"/>
    <property type="evidence" value="ECO:0007669"/>
    <property type="project" value="InterPro"/>
</dbReference>
<dbReference type="InterPro" id="IPR001584">
    <property type="entry name" value="Integrase_cat-core"/>
</dbReference>
<comment type="caution">
    <text evidence="2">The sequence shown here is derived from an EMBL/GenBank/DDBJ whole genome shotgun (WGS) entry which is preliminary data.</text>
</comment>
<evidence type="ECO:0000259" key="1">
    <source>
        <dbReference type="PROSITE" id="PS50994"/>
    </source>
</evidence>
<dbReference type="Gene3D" id="3.30.420.10">
    <property type="entry name" value="Ribonuclease H-like superfamily/Ribonuclease H"/>
    <property type="match status" value="1"/>
</dbReference>
<organism evidence="2 3">
    <name type="scientific">Roseobacter cerasinus</name>
    <dbReference type="NCBI Taxonomy" id="2602289"/>
    <lineage>
        <taxon>Bacteria</taxon>
        <taxon>Pseudomonadati</taxon>
        <taxon>Pseudomonadota</taxon>
        <taxon>Alphaproteobacteria</taxon>
        <taxon>Rhodobacterales</taxon>
        <taxon>Roseobacteraceae</taxon>
        <taxon>Roseobacter</taxon>
    </lineage>
</organism>
<proteinExistence type="predicted"/>
<feature type="domain" description="Integrase catalytic" evidence="1">
    <location>
        <begin position="1"/>
        <end position="113"/>
    </location>
</feature>
<dbReference type="InterPro" id="IPR036397">
    <property type="entry name" value="RNaseH_sf"/>
</dbReference>
<dbReference type="Pfam" id="PF13683">
    <property type="entry name" value="rve_3"/>
    <property type="match status" value="1"/>
</dbReference>
<name>A0A640VW87_9RHOB</name>
<dbReference type="EMBL" id="BLIV01000008">
    <property type="protein sequence ID" value="GFE51874.1"/>
    <property type="molecule type" value="Genomic_DNA"/>
</dbReference>
<reference evidence="2 3" key="1">
    <citation type="submission" date="2019-12" db="EMBL/GenBank/DDBJ databases">
        <title>Roseobacter cerasinus sp. nov., isolated from seawater around aquaculture.</title>
        <authorList>
            <person name="Muramatsu S."/>
            <person name="Takabe Y."/>
            <person name="Mori K."/>
            <person name="Takaichi S."/>
            <person name="Hanada S."/>
        </authorList>
    </citation>
    <scope>NUCLEOTIDE SEQUENCE [LARGE SCALE GENOMIC DNA]</scope>
    <source>
        <strain evidence="2 3">AI77</strain>
    </source>
</reference>
<sequence>MRAERSRNATYRDTDWMTESEAADLSRAAMRFDMICEANEIEHRRTKPSHPWTNEQVERMNRMIKDATVKRYHCDTHERLRSHLAGFLDAYNFARRLKALRGLTPYEYICKNWTAEPD</sequence>
<accession>A0A640VW87</accession>
<evidence type="ECO:0000313" key="2">
    <source>
        <dbReference type="EMBL" id="GFE51874.1"/>
    </source>
</evidence>
<evidence type="ECO:0000313" key="3">
    <source>
        <dbReference type="Proteomes" id="UP000436522"/>
    </source>
</evidence>